<organism evidence="7 8">
    <name type="scientific">Acorus gramineus</name>
    <name type="common">Dwarf sweet flag</name>
    <dbReference type="NCBI Taxonomy" id="55184"/>
    <lineage>
        <taxon>Eukaryota</taxon>
        <taxon>Viridiplantae</taxon>
        <taxon>Streptophyta</taxon>
        <taxon>Embryophyta</taxon>
        <taxon>Tracheophyta</taxon>
        <taxon>Spermatophyta</taxon>
        <taxon>Magnoliopsida</taxon>
        <taxon>Liliopsida</taxon>
        <taxon>Acoraceae</taxon>
        <taxon>Acorus</taxon>
    </lineage>
</organism>
<feature type="signal peptide" evidence="5">
    <location>
        <begin position="1"/>
        <end position="26"/>
    </location>
</feature>
<keyword evidence="8" id="KW-1185">Reference proteome</keyword>
<dbReference type="Pfam" id="PF00560">
    <property type="entry name" value="LRR_1"/>
    <property type="match status" value="2"/>
</dbReference>
<proteinExistence type="inferred from homology"/>
<dbReference type="InterPro" id="IPR032675">
    <property type="entry name" value="LRR_dom_sf"/>
</dbReference>
<reference evidence="7" key="2">
    <citation type="submission" date="2023-06" db="EMBL/GenBank/DDBJ databases">
        <authorList>
            <person name="Ma L."/>
            <person name="Liu K.-W."/>
            <person name="Li Z."/>
            <person name="Hsiao Y.-Y."/>
            <person name="Qi Y."/>
            <person name="Fu T."/>
            <person name="Tang G."/>
            <person name="Zhang D."/>
            <person name="Sun W.-H."/>
            <person name="Liu D.-K."/>
            <person name="Li Y."/>
            <person name="Chen G.-Z."/>
            <person name="Liu X.-D."/>
            <person name="Liao X.-Y."/>
            <person name="Jiang Y.-T."/>
            <person name="Yu X."/>
            <person name="Hao Y."/>
            <person name="Huang J."/>
            <person name="Zhao X.-W."/>
            <person name="Ke S."/>
            <person name="Chen Y.-Y."/>
            <person name="Wu W.-L."/>
            <person name="Hsu J.-L."/>
            <person name="Lin Y.-F."/>
            <person name="Huang M.-D."/>
            <person name="Li C.-Y."/>
            <person name="Huang L."/>
            <person name="Wang Z.-W."/>
            <person name="Zhao X."/>
            <person name="Zhong W.-Y."/>
            <person name="Peng D.-H."/>
            <person name="Ahmad S."/>
            <person name="Lan S."/>
            <person name="Zhang J.-S."/>
            <person name="Tsai W.-C."/>
            <person name="Van De Peer Y."/>
            <person name="Liu Z.-J."/>
        </authorList>
    </citation>
    <scope>NUCLEOTIDE SEQUENCE</scope>
    <source>
        <strain evidence="7">SCP</strain>
        <tissue evidence="7">Leaves</tissue>
    </source>
</reference>
<dbReference type="Proteomes" id="UP001179952">
    <property type="component" value="Unassembled WGS sequence"/>
</dbReference>
<evidence type="ECO:0000259" key="6">
    <source>
        <dbReference type="Pfam" id="PF08263"/>
    </source>
</evidence>
<evidence type="ECO:0000256" key="4">
    <source>
        <dbReference type="ARBA" id="ARBA00038043"/>
    </source>
</evidence>
<dbReference type="InterPro" id="IPR001611">
    <property type="entry name" value="Leu-rich_rpt"/>
</dbReference>
<protein>
    <submittedName>
        <fullName evidence="7">Polygalacturonase inhibitor 1</fullName>
    </submittedName>
</protein>
<dbReference type="EMBL" id="JAUJYN010000012">
    <property type="protein sequence ID" value="KAK1259297.1"/>
    <property type="molecule type" value="Genomic_DNA"/>
</dbReference>
<evidence type="ECO:0000256" key="1">
    <source>
        <dbReference type="ARBA" id="ARBA00004196"/>
    </source>
</evidence>
<dbReference type="PRINTS" id="PR00019">
    <property type="entry name" value="LEURICHRPT"/>
</dbReference>
<dbReference type="PANTHER" id="PTHR48059">
    <property type="entry name" value="POLYGALACTURONASE INHIBITOR 1"/>
    <property type="match status" value="1"/>
</dbReference>
<keyword evidence="2" id="KW-0433">Leucine-rich repeat</keyword>
<dbReference type="SUPFAM" id="SSF52058">
    <property type="entry name" value="L domain-like"/>
    <property type="match status" value="1"/>
</dbReference>
<evidence type="ECO:0000256" key="2">
    <source>
        <dbReference type="ARBA" id="ARBA00022614"/>
    </source>
</evidence>
<dbReference type="Gene3D" id="3.80.10.10">
    <property type="entry name" value="Ribonuclease Inhibitor"/>
    <property type="match status" value="1"/>
</dbReference>
<feature type="chain" id="PRO_5043642295" evidence="5">
    <location>
        <begin position="27"/>
        <end position="332"/>
    </location>
</feature>
<reference evidence="7" key="1">
    <citation type="journal article" date="2023" name="Nat. Commun.">
        <title>Diploid and tetraploid genomes of Acorus and the evolution of monocots.</title>
        <authorList>
            <person name="Ma L."/>
            <person name="Liu K.W."/>
            <person name="Li Z."/>
            <person name="Hsiao Y.Y."/>
            <person name="Qi Y."/>
            <person name="Fu T."/>
            <person name="Tang G.D."/>
            <person name="Zhang D."/>
            <person name="Sun W.H."/>
            <person name="Liu D.K."/>
            <person name="Li Y."/>
            <person name="Chen G.Z."/>
            <person name="Liu X.D."/>
            <person name="Liao X.Y."/>
            <person name="Jiang Y.T."/>
            <person name="Yu X."/>
            <person name="Hao Y."/>
            <person name="Huang J."/>
            <person name="Zhao X.W."/>
            <person name="Ke S."/>
            <person name="Chen Y.Y."/>
            <person name="Wu W.L."/>
            <person name="Hsu J.L."/>
            <person name="Lin Y.F."/>
            <person name="Huang M.D."/>
            <person name="Li C.Y."/>
            <person name="Huang L."/>
            <person name="Wang Z.W."/>
            <person name="Zhao X."/>
            <person name="Zhong W.Y."/>
            <person name="Peng D.H."/>
            <person name="Ahmad S."/>
            <person name="Lan S."/>
            <person name="Zhang J.S."/>
            <person name="Tsai W.C."/>
            <person name="Van de Peer Y."/>
            <person name="Liu Z.J."/>
        </authorList>
    </citation>
    <scope>NUCLEOTIDE SEQUENCE</scope>
    <source>
        <strain evidence="7">SCP</strain>
    </source>
</reference>
<dbReference type="Pfam" id="PF13855">
    <property type="entry name" value="LRR_8"/>
    <property type="match status" value="1"/>
</dbReference>
<dbReference type="PROSITE" id="PS51450">
    <property type="entry name" value="LRR"/>
    <property type="match status" value="1"/>
</dbReference>
<evidence type="ECO:0000256" key="5">
    <source>
        <dbReference type="SAM" id="SignalP"/>
    </source>
</evidence>
<keyword evidence="3" id="KW-0677">Repeat</keyword>
<dbReference type="AlphaFoldDB" id="A0AAV9A536"/>
<dbReference type="InterPro" id="IPR051848">
    <property type="entry name" value="PGIP"/>
</dbReference>
<dbReference type="FunFam" id="3.80.10.10:FF:000348">
    <property type="entry name" value="Polygalacturonase inhibitor 1"/>
    <property type="match status" value="1"/>
</dbReference>
<evidence type="ECO:0000256" key="3">
    <source>
        <dbReference type="ARBA" id="ARBA00022737"/>
    </source>
</evidence>
<dbReference type="Pfam" id="PF08263">
    <property type="entry name" value="LRRNT_2"/>
    <property type="match status" value="1"/>
</dbReference>
<gene>
    <name evidence="7" type="ORF">QJS04_geneDACA010377</name>
</gene>
<comment type="caution">
    <text evidence="7">The sequence shown here is derived from an EMBL/GenBank/DDBJ whole genome shotgun (WGS) entry which is preliminary data.</text>
</comment>
<comment type="subcellular location">
    <subcellularLocation>
        <location evidence="1">Cell envelope</location>
    </subcellularLocation>
</comment>
<name>A0AAV9A536_ACOGR</name>
<dbReference type="InterPro" id="IPR013210">
    <property type="entry name" value="LRR_N_plant-typ"/>
</dbReference>
<feature type="domain" description="Leucine-rich repeat-containing N-terminal plant-type" evidence="6">
    <location>
        <begin position="31"/>
        <end position="68"/>
    </location>
</feature>
<accession>A0AAV9A536</accession>
<sequence length="332" mass="36397">MATHLSFFFISFSLLIFSSLPIPTLAAKCNKDDKKVLLRIKAEFGNPYHLASWTNNTGCCDWYDVDCDSNDRVIGLSIFQDTAINGTIPPSIGDLPYLQNLLLHKLPQLIGGIPSTFTRLKRITMLRITWTGISGPVPDFLSEIKSLNFLDLSFNSLTGSIPASLGTLPNLNVLHLDRNRLTGTIPDSLGNLVPPASLYLSHNMLSGSIPRSLGSLQTSVLDLSRNQLVGDASFLFGAAKPTDTILISRNLLEFDLTKVAFPVNLTSLDLSHNKIYGKIPAQITALDNLQFFNASYNSLCGEIPQGGRVQNFDQYSFFHNKCLCGAPLEACK</sequence>
<evidence type="ECO:0000313" key="7">
    <source>
        <dbReference type="EMBL" id="KAK1259297.1"/>
    </source>
</evidence>
<evidence type="ECO:0000313" key="8">
    <source>
        <dbReference type="Proteomes" id="UP001179952"/>
    </source>
</evidence>
<dbReference type="PANTHER" id="PTHR48059:SF4">
    <property type="entry name" value="POLYGALACTURONASE INHIBITOR 1-RELATED"/>
    <property type="match status" value="1"/>
</dbReference>
<keyword evidence="5" id="KW-0732">Signal</keyword>
<comment type="similarity">
    <text evidence="4">Belongs to the polygalacturonase-inhibiting protein family.</text>
</comment>